<gene>
    <name evidence="1" type="ORF">PAT3040_04989</name>
</gene>
<organism evidence="1 2">
    <name type="scientific">Paenibacillus agaridevorans</name>
    <dbReference type="NCBI Taxonomy" id="171404"/>
    <lineage>
        <taxon>Bacteria</taxon>
        <taxon>Bacillati</taxon>
        <taxon>Bacillota</taxon>
        <taxon>Bacilli</taxon>
        <taxon>Bacillales</taxon>
        <taxon>Paenibacillaceae</taxon>
        <taxon>Paenibacillus</taxon>
    </lineage>
</organism>
<evidence type="ECO:0000313" key="1">
    <source>
        <dbReference type="EMBL" id="GBG10267.1"/>
    </source>
</evidence>
<accession>A0A2R5EUN6</accession>
<dbReference type="SUPFAM" id="SSF52540">
    <property type="entry name" value="P-loop containing nucleoside triphosphate hydrolases"/>
    <property type="match status" value="1"/>
</dbReference>
<dbReference type="AlphaFoldDB" id="A0A2R5EUN6"/>
<dbReference type="InterPro" id="IPR027417">
    <property type="entry name" value="P-loop_NTPase"/>
</dbReference>
<dbReference type="EMBL" id="BDQX01000298">
    <property type="protein sequence ID" value="GBG10267.1"/>
    <property type="molecule type" value="Genomic_DNA"/>
</dbReference>
<protein>
    <recommendedName>
        <fullName evidence="3">Adenylate kinase</fullName>
    </recommendedName>
</protein>
<dbReference type="Gene3D" id="3.40.50.300">
    <property type="entry name" value="P-loop containing nucleotide triphosphate hydrolases"/>
    <property type="match status" value="1"/>
</dbReference>
<sequence length="179" mass="20317">MAKILFVGGVHGVGKTYCCKELASRYDLIHRSASQLISAKMTIFFNSSKRVGQISENQEYLIEAIDELNLKESSLLLDGHFCLLDQSGEIVRLPEETYFNLSPAAIILIIDHAESISGKLFKRDQIQAFSIELIETFQENEIKYAKDIAAKHQIPLYIHSVNENNEELHSFVENMLKVN</sequence>
<dbReference type="Pfam" id="PF13207">
    <property type="entry name" value="AAA_17"/>
    <property type="match status" value="1"/>
</dbReference>
<evidence type="ECO:0008006" key="3">
    <source>
        <dbReference type="Google" id="ProtNLM"/>
    </source>
</evidence>
<dbReference type="RefSeq" id="WP_108994805.1">
    <property type="nucleotide sequence ID" value="NZ_BDQX01000298.1"/>
</dbReference>
<keyword evidence="2" id="KW-1185">Reference proteome</keyword>
<dbReference type="Proteomes" id="UP000245202">
    <property type="component" value="Unassembled WGS sequence"/>
</dbReference>
<evidence type="ECO:0000313" key="2">
    <source>
        <dbReference type="Proteomes" id="UP000245202"/>
    </source>
</evidence>
<reference evidence="1 2" key="1">
    <citation type="submission" date="2017-08" db="EMBL/GenBank/DDBJ databases">
        <title>Substantial Increase in Enzyme Production by Combined Drug-Resistance Mutations in Paenibacillus agaridevorans.</title>
        <authorList>
            <person name="Tanaka Y."/>
            <person name="Funane K."/>
            <person name="Hosaka T."/>
            <person name="Shiwa Y."/>
            <person name="Fujita N."/>
            <person name="Miyazaki T."/>
            <person name="Yoshikawa H."/>
            <person name="Murakami K."/>
            <person name="Kasahara K."/>
            <person name="Inaoka T."/>
            <person name="Hiraga Y."/>
            <person name="Ochi K."/>
        </authorList>
    </citation>
    <scope>NUCLEOTIDE SEQUENCE [LARGE SCALE GENOMIC DNA]</scope>
    <source>
        <strain evidence="1 2">T-3040</strain>
    </source>
</reference>
<name>A0A2R5EUN6_9BACL</name>
<comment type="caution">
    <text evidence="1">The sequence shown here is derived from an EMBL/GenBank/DDBJ whole genome shotgun (WGS) entry which is preliminary data.</text>
</comment>
<proteinExistence type="predicted"/>